<evidence type="ECO:0000256" key="2">
    <source>
        <dbReference type="ARBA" id="ARBA00022754"/>
    </source>
</evidence>
<organism evidence="7 8">
    <name type="scientific">Caloenas nicobarica</name>
    <name type="common">Nicobar pigeon</name>
    <dbReference type="NCBI Taxonomy" id="187106"/>
    <lineage>
        <taxon>Eukaryota</taxon>
        <taxon>Metazoa</taxon>
        <taxon>Chordata</taxon>
        <taxon>Craniata</taxon>
        <taxon>Vertebrata</taxon>
        <taxon>Euteleostomi</taxon>
        <taxon>Archelosauria</taxon>
        <taxon>Archosauria</taxon>
        <taxon>Dinosauria</taxon>
        <taxon>Saurischia</taxon>
        <taxon>Theropoda</taxon>
        <taxon>Coelurosauria</taxon>
        <taxon>Aves</taxon>
        <taxon>Neognathae</taxon>
        <taxon>Neoaves</taxon>
        <taxon>Columbimorphae</taxon>
        <taxon>Columbiformes</taxon>
        <taxon>Columbidae</taxon>
        <taxon>Caloenas</taxon>
    </lineage>
</organism>
<proteinExistence type="inferred from homology"/>
<evidence type="ECO:0000313" key="7">
    <source>
        <dbReference type="EMBL" id="NWX10948.1"/>
    </source>
</evidence>
<keyword evidence="3 5" id="KW-0175">Coiled coil</keyword>
<dbReference type="GO" id="GO:0005615">
    <property type="term" value="C:extracellular space"/>
    <property type="evidence" value="ECO:0007669"/>
    <property type="project" value="TreeGrafter"/>
</dbReference>
<gene>
    <name evidence="7" type="primary">K2co_0</name>
    <name evidence="7" type="ORF">CALNIC_R03754</name>
</gene>
<dbReference type="FunFam" id="1.20.5.1160:FF:000001">
    <property type="entry name" value="Keratin type II"/>
    <property type="match status" value="1"/>
</dbReference>
<keyword evidence="2" id="KW-0403">Intermediate filament</keyword>
<name>A0A7K6TL55_CALNI</name>
<evidence type="ECO:0000256" key="3">
    <source>
        <dbReference type="ARBA" id="ARBA00023054"/>
    </source>
</evidence>
<dbReference type="FunFam" id="1.20.5.500:FF:000001">
    <property type="entry name" value="Type II keratin 23"/>
    <property type="match status" value="1"/>
</dbReference>
<dbReference type="Pfam" id="PF00038">
    <property type="entry name" value="Filament"/>
    <property type="match status" value="1"/>
</dbReference>
<feature type="coiled-coil region" evidence="5">
    <location>
        <begin position="105"/>
        <end position="181"/>
    </location>
</feature>
<evidence type="ECO:0000256" key="4">
    <source>
        <dbReference type="ARBA" id="ARBA00061646"/>
    </source>
</evidence>
<dbReference type="SUPFAM" id="SSF64593">
    <property type="entry name" value="Intermediate filament protein, coiled coil region"/>
    <property type="match status" value="1"/>
</dbReference>
<evidence type="ECO:0000256" key="5">
    <source>
        <dbReference type="SAM" id="Coils"/>
    </source>
</evidence>
<dbReference type="InterPro" id="IPR039008">
    <property type="entry name" value="IF_rod_dom"/>
</dbReference>
<dbReference type="PROSITE" id="PS51842">
    <property type="entry name" value="IF_ROD_2"/>
    <property type="match status" value="1"/>
</dbReference>
<evidence type="ECO:0000256" key="1">
    <source>
        <dbReference type="ARBA" id="ARBA00022744"/>
    </source>
</evidence>
<dbReference type="Proteomes" id="UP000546235">
    <property type="component" value="Unassembled WGS sequence"/>
</dbReference>
<dbReference type="PANTHER" id="PTHR45616">
    <property type="entry name" value="GATA-TYPE DOMAIN-CONTAINING PROTEIN"/>
    <property type="match status" value="1"/>
</dbReference>
<reference evidence="7 8" key="1">
    <citation type="submission" date="2019-09" db="EMBL/GenBank/DDBJ databases">
        <title>Bird 10,000 Genomes (B10K) Project - Family phase.</title>
        <authorList>
            <person name="Zhang G."/>
        </authorList>
    </citation>
    <scope>NUCLEOTIDE SEQUENCE [LARGE SCALE GENOMIC DNA]</scope>
    <source>
        <strain evidence="7">OUT-0007</strain>
        <tissue evidence="7">Blood</tissue>
    </source>
</reference>
<feature type="non-terminal residue" evidence="7">
    <location>
        <position position="281"/>
    </location>
</feature>
<accession>A0A7K6TL55</accession>
<dbReference type="Gene3D" id="1.20.5.1160">
    <property type="entry name" value="Vasodilator-stimulated phosphoprotein"/>
    <property type="match status" value="1"/>
</dbReference>
<dbReference type="GO" id="GO:0031424">
    <property type="term" value="P:keratinization"/>
    <property type="evidence" value="ECO:0007669"/>
    <property type="project" value="TreeGrafter"/>
</dbReference>
<protein>
    <submittedName>
        <fullName evidence="7">K2CO protein</fullName>
    </submittedName>
</protein>
<dbReference type="PRINTS" id="PR01276">
    <property type="entry name" value="TYPE2KERATIN"/>
</dbReference>
<dbReference type="GO" id="GO:0045095">
    <property type="term" value="C:keratin filament"/>
    <property type="evidence" value="ECO:0007669"/>
    <property type="project" value="InterPro"/>
</dbReference>
<dbReference type="Gene3D" id="1.20.5.500">
    <property type="entry name" value="Single helix bin"/>
    <property type="match status" value="1"/>
</dbReference>
<feature type="coiled-coil region" evidence="5">
    <location>
        <begin position="254"/>
        <end position="281"/>
    </location>
</feature>
<keyword evidence="8" id="KW-1185">Reference proteome</keyword>
<evidence type="ECO:0000313" key="8">
    <source>
        <dbReference type="Proteomes" id="UP000546235"/>
    </source>
</evidence>
<dbReference type="PANTHER" id="PTHR45616:SF21">
    <property type="entry name" value="KERATIN, TYPE II CYTOSKELETAL 7"/>
    <property type="match status" value="1"/>
</dbReference>
<dbReference type="GO" id="GO:0045109">
    <property type="term" value="P:intermediate filament organization"/>
    <property type="evidence" value="ECO:0007669"/>
    <property type="project" value="TreeGrafter"/>
</dbReference>
<dbReference type="GO" id="GO:0030280">
    <property type="term" value="F:structural constituent of skin epidermis"/>
    <property type="evidence" value="ECO:0007669"/>
    <property type="project" value="TreeGrafter"/>
</dbReference>
<dbReference type="EMBL" id="VZSB01003632">
    <property type="protein sequence ID" value="NWX10948.1"/>
    <property type="molecule type" value="Genomic_DNA"/>
</dbReference>
<evidence type="ECO:0000259" key="6">
    <source>
        <dbReference type="PROSITE" id="PS51842"/>
    </source>
</evidence>
<keyword evidence="1" id="KW-0416">Keratin</keyword>
<feature type="domain" description="IF rod" evidence="6">
    <location>
        <begin position="45"/>
        <end position="281"/>
    </location>
</feature>
<feature type="coiled-coil region" evidence="5">
    <location>
        <begin position="35"/>
        <end position="69"/>
    </location>
</feature>
<dbReference type="AlphaFoldDB" id="A0A7K6TL55"/>
<comment type="similarity">
    <text evidence="4">Belongs to the intermediate filament family.</text>
</comment>
<sequence length="281" mass="32012">GAGFGYRAGGASRPRTIAPITINEQLLQPLCLQLNANVQAVKHQEKEQIKTLNNKFASFIDKVRLLEQQNKVLETKWSFLQGQKPPRNSVVPMLEVFIGHLKKQLEALGCDRAQLETDLKAAQQVLENNKKMYKDERSQRPRTESEFIALKKDADCFFLNKAELEAKLESLKEEVGFLRTFYEEETQQLRANISETSVVVQMDNSRDLDLGGITADVRAQYEDIARRSRAEAQVWYESKFEELRVTAGRNAASLQETKAKIAELTRRVQALSRDLRGAKDQ</sequence>
<dbReference type="InterPro" id="IPR003054">
    <property type="entry name" value="Keratin_II"/>
</dbReference>
<comment type="caution">
    <text evidence="7">The sequence shown here is derived from an EMBL/GenBank/DDBJ whole genome shotgun (WGS) entry which is preliminary data.</text>
</comment>
<dbReference type="SMART" id="SM01391">
    <property type="entry name" value="Filament"/>
    <property type="match status" value="1"/>
</dbReference>
<feature type="non-terminal residue" evidence="7">
    <location>
        <position position="1"/>
    </location>
</feature>